<keyword evidence="2" id="KW-0732">Signal</keyword>
<organism evidence="3 4">
    <name type="scientific">Petrolisthes manimaculis</name>
    <dbReference type="NCBI Taxonomy" id="1843537"/>
    <lineage>
        <taxon>Eukaryota</taxon>
        <taxon>Metazoa</taxon>
        <taxon>Ecdysozoa</taxon>
        <taxon>Arthropoda</taxon>
        <taxon>Crustacea</taxon>
        <taxon>Multicrustacea</taxon>
        <taxon>Malacostraca</taxon>
        <taxon>Eumalacostraca</taxon>
        <taxon>Eucarida</taxon>
        <taxon>Decapoda</taxon>
        <taxon>Pleocyemata</taxon>
        <taxon>Anomura</taxon>
        <taxon>Galatheoidea</taxon>
        <taxon>Porcellanidae</taxon>
        <taxon>Petrolisthes</taxon>
    </lineage>
</organism>
<feature type="compositionally biased region" description="Basic and acidic residues" evidence="1">
    <location>
        <begin position="59"/>
        <end position="84"/>
    </location>
</feature>
<keyword evidence="4" id="KW-1185">Reference proteome</keyword>
<dbReference type="Proteomes" id="UP001292094">
    <property type="component" value="Unassembled WGS sequence"/>
</dbReference>
<name>A0AAE1NWS1_9EUCA</name>
<comment type="caution">
    <text evidence="3">The sequence shown here is derived from an EMBL/GenBank/DDBJ whole genome shotgun (WGS) entry which is preliminary data.</text>
</comment>
<dbReference type="EMBL" id="JAWZYT010003772">
    <property type="protein sequence ID" value="KAK4296787.1"/>
    <property type="molecule type" value="Genomic_DNA"/>
</dbReference>
<evidence type="ECO:0000313" key="3">
    <source>
        <dbReference type="EMBL" id="KAK4296787.1"/>
    </source>
</evidence>
<dbReference type="AlphaFoldDB" id="A0AAE1NWS1"/>
<feature type="chain" id="PRO_5042002215" evidence="2">
    <location>
        <begin position="17"/>
        <end position="126"/>
    </location>
</feature>
<protein>
    <submittedName>
        <fullName evidence="3">Uncharacterized protein</fullName>
    </submittedName>
</protein>
<evidence type="ECO:0000256" key="1">
    <source>
        <dbReference type="SAM" id="MobiDB-lite"/>
    </source>
</evidence>
<feature type="signal peptide" evidence="2">
    <location>
        <begin position="1"/>
        <end position="16"/>
    </location>
</feature>
<proteinExistence type="predicted"/>
<evidence type="ECO:0000256" key="2">
    <source>
        <dbReference type="SAM" id="SignalP"/>
    </source>
</evidence>
<accession>A0AAE1NWS1</accession>
<gene>
    <name evidence="3" type="ORF">Pmani_030742</name>
</gene>
<reference evidence="3" key="1">
    <citation type="submission" date="2023-11" db="EMBL/GenBank/DDBJ databases">
        <title>Genome assemblies of two species of porcelain crab, Petrolisthes cinctipes and Petrolisthes manimaculis (Anomura: Porcellanidae).</title>
        <authorList>
            <person name="Angst P."/>
        </authorList>
    </citation>
    <scope>NUCLEOTIDE SEQUENCE</scope>
    <source>
        <strain evidence="3">PB745_02</strain>
        <tissue evidence="3">Gill</tissue>
    </source>
</reference>
<sequence length="126" mass="13637">MLLVAWLLVRVRGGLEGRIGPPDTAIEATQPGAHDSIHTHNGAGLGPPVITAVDGQEGGEERRRGGGQELEGRGEVRGEVEARRWGRGRRERSSEGKRERGEEGKGRGVVEGRGRSERSSGRKREK</sequence>
<feature type="compositionally biased region" description="Basic and acidic residues" evidence="1">
    <location>
        <begin position="91"/>
        <end position="126"/>
    </location>
</feature>
<feature type="region of interest" description="Disordered" evidence="1">
    <location>
        <begin position="30"/>
        <end position="126"/>
    </location>
</feature>
<evidence type="ECO:0000313" key="4">
    <source>
        <dbReference type="Proteomes" id="UP001292094"/>
    </source>
</evidence>